<dbReference type="EMBL" id="CAJZBQ010000060">
    <property type="protein sequence ID" value="CAG9334848.1"/>
    <property type="molecule type" value="Genomic_DNA"/>
</dbReference>
<dbReference type="Proteomes" id="UP001162131">
    <property type="component" value="Unassembled WGS sequence"/>
</dbReference>
<accession>A0AAU9KGK4</accession>
<evidence type="ECO:0000313" key="2">
    <source>
        <dbReference type="Proteomes" id="UP001162131"/>
    </source>
</evidence>
<protein>
    <submittedName>
        <fullName evidence="1">Uncharacterized protein</fullName>
    </submittedName>
</protein>
<evidence type="ECO:0000313" key="1">
    <source>
        <dbReference type="EMBL" id="CAG9334848.1"/>
    </source>
</evidence>
<comment type="caution">
    <text evidence="1">The sequence shown here is derived from an EMBL/GenBank/DDBJ whole genome shotgun (WGS) entry which is preliminary data.</text>
</comment>
<name>A0AAU9KGK4_9CILI</name>
<dbReference type="AlphaFoldDB" id="A0AAU9KGK4"/>
<sequence length="85" mass="10286">MDKDKSLNCYENKQRVQEQPILTTKNIRNRLSQFVDSEIQHANFKPWIAHNSEETNKGKSEDDLLFPSYKHIKWWYYKPILSRIC</sequence>
<gene>
    <name evidence="1" type="ORF">BSTOLATCC_MIC62433</name>
</gene>
<reference evidence="1" key="1">
    <citation type="submission" date="2021-09" db="EMBL/GenBank/DDBJ databases">
        <authorList>
            <consortium name="AG Swart"/>
            <person name="Singh M."/>
            <person name="Singh A."/>
            <person name="Seah K."/>
            <person name="Emmerich C."/>
        </authorList>
    </citation>
    <scope>NUCLEOTIDE SEQUENCE</scope>
    <source>
        <strain evidence="1">ATCC30299</strain>
    </source>
</reference>
<organism evidence="1 2">
    <name type="scientific">Blepharisma stoltei</name>
    <dbReference type="NCBI Taxonomy" id="1481888"/>
    <lineage>
        <taxon>Eukaryota</taxon>
        <taxon>Sar</taxon>
        <taxon>Alveolata</taxon>
        <taxon>Ciliophora</taxon>
        <taxon>Postciliodesmatophora</taxon>
        <taxon>Heterotrichea</taxon>
        <taxon>Heterotrichida</taxon>
        <taxon>Blepharismidae</taxon>
        <taxon>Blepharisma</taxon>
    </lineage>
</organism>
<keyword evidence="2" id="KW-1185">Reference proteome</keyword>
<proteinExistence type="predicted"/>